<dbReference type="AlphaFoldDB" id="A0AAV2SJP9"/>
<dbReference type="InterPro" id="IPR028082">
    <property type="entry name" value="Peripla_BP_I"/>
</dbReference>
<feature type="domain" description="Receptor ligand binding region" evidence="5">
    <location>
        <begin position="2"/>
        <end position="185"/>
    </location>
</feature>
<evidence type="ECO:0000256" key="1">
    <source>
        <dbReference type="ARBA" id="ARBA00004370"/>
    </source>
</evidence>
<comment type="subcellular location">
    <subcellularLocation>
        <location evidence="1">Membrane</location>
    </subcellularLocation>
</comment>
<gene>
    <name evidence="6" type="ORF">MNOR_LOCUS36505</name>
</gene>
<dbReference type="EMBL" id="CAXKWB010067082">
    <property type="protein sequence ID" value="CAL4190583.1"/>
    <property type="molecule type" value="Genomic_DNA"/>
</dbReference>
<sequence length="209" mass="24606">KCNDKRVSNKTKYYTFARTLPPATKVVKALISLLKEYRWSQFVMLSEKTKRFAQVAQAVKIFASHYKLSIIDEFTVPHNIVSHNITIVRNFIEHTFRKTRIYVILAPVEVQWDFVLTLRQFVNLEDYAIIAIDDDKFNGDTEMQPMRVPSPLANKVITHSHLQAFRAVLKITPTYPTDAQYKYFENRVKQRITQKPFCLPYHKDLFPHI</sequence>
<evidence type="ECO:0000256" key="2">
    <source>
        <dbReference type="ARBA" id="ARBA00022692"/>
    </source>
</evidence>
<dbReference type="Proteomes" id="UP001497623">
    <property type="component" value="Unassembled WGS sequence"/>
</dbReference>
<feature type="non-terminal residue" evidence="6">
    <location>
        <position position="209"/>
    </location>
</feature>
<dbReference type="Gene3D" id="3.40.50.2300">
    <property type="match status" value="1"/>
</dbReference>
<feature type="non-terminal residue" evidence="6">
    <location>
        <position position="1"/>
    </location>
</feature>
<keyword evidence="7" id="KW-1185">Reference proteome</keyword>
<comment type="caution">
    <text evidence="6">The sequence shown here is derived from an EMBL/GenBank/DDBJ whole genome shotgun (WGS) entry which is preliminary data.</text>
</comment>
<evidence type="ECO:0000256" key="4">
    <source>
        <dbReference type="ARBA" id="ARBA00023136"/>
    </source>
</evidence>
<evidence type="ECO:0000313" key="7">
    <source>
        <dbReference type="Proteomes" id="UP001497623"/>
    </source>
</evidence>
<keyword evidence="3" id="KW-1133">Transmembrane helix</keyword>
<dbReference type="SUPFAM" id="SSF53822">
    <property type="entry name" value="Periplasmic binding protein-like I"/>
    <property type="match status" value="1"/>
</dbReference>
<keyword evidence="4" id="KW-0472">Membrane</keyword>
<accession>A0AAV2SJP9</accession>
<dbReference type="Pfam" id="PF01094">
    <property type="entry name" value="ANF_receptor"/>
    <property type="match status" value="1"/>
</dbReference>
<name>A0AAV2SJP9_MEGNR</name>
<dbReference type="GO" id="GO:0016020">
    <property type="term" value="C:membrane"/>
    <property type="evidence" value="ECO:0007669"/>
    <property type="project" value="UniProtKB-SubCell"/>
</dbReference>
<dbReference type="InterPro" id="IPR001828">
    <property type="entry name" value="ANF_lig-bd_rcpt"/>
</dbReference>
<keyword evidence="2" id="KW-0812">Transmembrane</keyword>
<evidence type="ECO:0000256" key="3">
    <source>
        <dbReference type="ARBA" id="ARBA00022989"/>
    </source>
</evidence>
<protein>
    <recommendedName>
        <fullName evidence="5">Receptor ligand binding region domain-containing protein</fullName>
    </recommendedName>
</protein>
<proteinExistence type="predicted"/>
<reference evidence="6 7" key="1">
    <citation type="submission" date="2024-05" db="EMBL/GenBank/DDBJ databases">
        <authorList>
            <person name="Wallberg A."/>
        </authorList>
    </citation>
    <scope>NUCLEOTIDE SEQUENCE [LARGE SCALE GENOMIC DNA]</scope>
</reference>
<evidence type="ECO:0000259" key="5">
    <source>
        <dbReference type="Pfam" id="PF01094"/>
    </source>
</evidence>
<organism evidence="6 7">
    <name type="scientific">Meganyctiphanes norvegica</name>
    <name type="common">Northern krill</name>
    <name type="synonym">Thysanopoda norvegica</name>
    <dbReference type="NCBI Taxonomy" id="48144"/>
    <lineage>
        <taxon>Eukaryota</taxon>
        <taxon>Metazoa</taxon>
        <taxon>Ecdysozoa</taxon>
        <taxon>Arthropoda</taxon>
        <taxon>Crustacea</taxon>
        <taxon>Multicrustacea</taxon>
        <taxon>Malacostraca</taxon>
        <taxon>Eumalacostraca</taxon>
        <taxon>Eucarida</taxon>
        <taxon>Euphausiacea</taxon>
        <taxon>Euphausiidae</taxon>
        <taxon>Meganyctiphanes</taxon>
    </lineage>
</organism>
<evidence type="ECO:0000313" key="6">
    <source>
        <dbReference type="EMBL" id="CAL4190583.1"/>
    </source>
</evidence>